<keyword evidence="9" id="KW-0539">Nucleus</keyword>
<dbReference type="PRINTS" id="PR00047">
    <property type="entry name" value="STROIDFINGER"/>
</dbReference>
<keyword evidence="7" id="KW-0804">Transcription</keyword>
<evidence type="ECO:0000256" key="1">
    <source>
        <dbReference type="ARBA" id="ARBA00004123"/>
    </source>
</evidence>
<dbReference type="Proteomes" id="UP000887574">
    <property type="component" value="Unplaced"/>
</dbReference>
<comment type="subcellular location">
    <subcellularLocation>
        <location evidence="1">Nucleus</location>
    </subcellularLocation>
</comment>
<reference evidence="12" key="1">
    <citation type="submission" date="2022-11" db="UniProtKB">
        <authorList>
            <consortium name="WormBaseParasite"/>
        </authorList>
    </citation>
    <scope>IDENTIFICATION</scope>
</reference>
<keyword evidence="8" id="KW-0675">Receptor</keyword>
<name>A0A915CZL2_9BILA</name>
<dbReference type="SMART" id="SM00399">
    <property type="entry name" value="ZnF_C4"/>
    <property type="match status" value="1"/>
</dbReference>
<keyword evidence="2" id="KW-0479">Metal-binding</keyword>
<evidence type="ECO:0000256" key="4">
    <source>
        <dbReference type="ARBA" id="ARBA00022833"/>
    </source>
</evidence>
<accession>A0A915CZL2</accession>
<sequence>MSSPTEQITTSKFDQLARCKVCGASSNMYKFGMFCCRACCVFFRRAILNKRQYQCRWKSNCQITTENSRIMCRACRLEKCFSLGMRAEDILQNSCLPAIDNEVFRQRYPTLYKVQSVFQSIYRTQRSLFAIEKPETVYQMDIQPQLITDTVFDRMEAGTLSLIASLLTEYLDYLLSLNLQPSYRLSKDQKAECISACVVDRYSILHKLFLTSDYLQKKKQNSANGLEQQEENVFVTHFGSMLIVDNLDLFFDDNATPKEIEEKTLNYSPICCSLKESADQMHTLKVRELEAAILGIILLWNQIDRVMTKMRASKEAQTIHLQPLISFLKQQKKLFYSEFHNNLCENYGTHNAGLRLIELMNILAGLSELENSYKERT</sequence>
<evidence type="ECO:0000256" key="3">
    <source>
        <dbReference type="ARBA" id="ARBA00022771"/>
    </source>
</evidence>
<dbReference type="Gene3D" id="3.30.50.10">
    <property type="entry name" value="Erythroid Transcription Factor GATA-1, subunit A"/>
    <property type="match status" value="1"/>
</dbReference>
<protein>
    <submittedName>
        <fullName evidence="12">Nuclear receptor domain-containing protein</fullName>
    </submittedName>
</protein>
<evidence type="ECO:0000256" key="2">
    <source>
        <dbReference type="ARBA" id="ARBA00022723"/>
    </source>
</evidence>
<dbReference type="PANTHER" id="PTHR46011:SF28">
    <property type="entry name" value="NUCLEAR HORMONE RECEPTOR FAMILY MEMBER NHR-71"/>
    <property type="match status" value="1"/>
</dbReference>
<evidence type="ECO:0000256" key="8">
    <source>
        <dbReference type="ARBA" id="ARBA00023170"/>
    </source>
</evidence>
<keyword evidence="3" id="KW-0863">Zinc-finger</keyword>
<evidence type="ECO:0000313" key="11">
    <source>
        <dbReference type="Proteomes" id="UP000887574"/>
    </source>
</evidence>
<evidence type="ECO:0000256" key="6">
    <source>
        <dbReference type="ARBA" id="ARBA00023125"/>
    </source>
</evidence>
<evidence type="ECO:0000256" key="5">
    <source>
        <dbReference type="ARBA" id="ARBA00023015"/>
    </source>
</evidence>
<keyword evidence="6" id="KW-0238">DNA-binding</keyword>
<keyword evidence="11" id="KW-1185">Reference proteome</keyword>
<dbReference type="GO" id="GO:0000978">
    <property type="term" value="F:RNA polymerase II cis-regulatory region sequence-specific DNA binding"/>
    <property type="evidence" value="ECO:0007669"/>
    <property type="project" value="InterPro"/>
</dbReference>
<dbReference type="WBParaSite" id="jg13829.2">
    <property type="protein sequence ID" value="jg13829.2"/>
    <property type="gene ID" value="jg13829"/>
</dbReference>
<evidence type="ECO:0000313" key="12">
    <source>
        <dbReference type="WBParaSite" id="jg13829.2"/>
    </source>
</evidence>
<dbReference type="GO" id="GO:0005634">
    <property type="term" value="C:nucleus"/>
    <property type="evidence" value="ECO:0007669"/>
    <property type="project" value="UniProtKB-SubCell"/>
</dbReference>
<dbReference type="SUPFAM" id="SSF57716">
    <property type="entry name" value="Glucocorticoid receptor-like (DNA-binding domain)"/>
    <property type="match status" value="1"/>
</dbReference>
<keyword evidence="4" id="KW-0862">Zinc</keyword>
<proteinExistence type="predicted"/>
<evidence type="ECO:0000259" key="10">
    <source>
        <dbReference type="PROSITE" id="PS51030"/>
    </source>
</evidence>
<dbReference type="CDD" id="cd06960">
    <property type="entry name" value="NR_DBD_HNF4A"/>
    <property type="match status" value="1"/>
</dbReference>
<dbReference type="InterPro" id="IPR049636">
    <property type="entry name" value="HNF4-like_DBD"/>
</dbReference>
<evidence type="ECO:0000256" key="7">
    <source>
        <dbReference type="ARBA" id="ARBA00023163"/>
    </source>
</evidence>
<feature type="domain" description="Nuclear receptor" evidence="10">
    <location>
        <begin position="16"/>
        <end position="92"/>
    </location>
</feature>
<dbReference type="GO" id="GO:0006357">
    <property type="term" value="P:regulation of transcription by RNA polymerase II"/>
    <property type="evidence" value="ECO:0007669"/>
    <property type="project" value="TreeGrafter"/>
</dbReference>
<organism evidence="11 12">
    <name type="scientific">Ditylenchus dipsaci</name>
    <dbReference type="NCBI Taxonomy" id="166011"/>
    <lineage>
        <taxon>Eukaryota</taxon>
        <taxon>Metazoa</taxon>
        <taxon>Ecdysozoa</taxon>
        <taxon>Nematoda</taxon>
        <taxon>Chromadorea</taxon>
        <taxon>Rhabditida</taxon>
        <taxon>Tylenchina</taxon>
        <taxon>Tylenchomorpha</taxon>
        <taxon>Sphaerularioidea</taxon>
        <taxon>Anguinidae</taxon>
        <taxon>Anguininae</taxon>
        <taxon>Ditylenchus</taxon>
    </lineage>
</organism>
<dbReference type="PROSITE" id="PS51030">
    <property type="entry name" value="NUCLEAR_REC_DBD_2"/>
    <property type="match status" value="1"/>
</dbReference>
<dbReference type="InterPro" id="IPR001628">
    <property type="entry name" value="Znf_hrmn_rcpt"/>
</dbReference>
<dbReference type="InterPro" id="IPR013088">
    <property type="entry name" value="Znf_NHR/GATA"/>
</dbReference>
<evidence type="ECO:0000256" key="9">
    <source>
        <dbReference type="ARBA" id="ARBA00023242"/>
    </source>
</evidence>
<keyword evidence="5" id="KW-0805">Transcription regulation</keyword>
<dbReference type="GO" id="GO:0008270">
    <property type="term" value="F:zinc ion binding"/>
    <property type="evidence" value="ECO:0007669"/>
    <property type="project" value="UniProtKB-KW"/>
</dbReference>
<dbReference type="GO" id="GO:0003700">
    <property type="term" value="F:DNA-binding transcription factor activity"/>
    <property type="evidence" value="ECO:0007669"/>
    <property type="project" value="InterPro"/>
</dbReference>
<dbReference type="PANTHER" id="PTHR46011">
    <property type="entry name" value="NUCLEAR HORMONE RECEPTOR FAMILY MEMBER NHR-86-RELATED"/>
    <property type="match status" value="1"/>
</dbReference>
<dbReference type="AlphaFoldDB" id="A0A915CZL2"/>
<dbReference type="Pfam" id="PF00105">
    <property type="entry name" value="zf-C4"/>
    <property type="match status" value="1"/>
</dbReference>